<evidence type="ECO:0000256" key="1">
    <source>
        <dbReference type="SAM" id="MobiDB-lite"/>
    </source>
</evidence>
<accession>A0A1E7FEE4</accession>
<feature type="compositionally biased region" description="Basic and acidic residues" evidence="1">
    <location>
        <begin position="559"/>
        <end position="576"/>
    </location>
</feature>
<protein>
    <submittedName>
        <fullName evidence="2">Uncharacterized protein</fullName>
    </submittedName>
</protein>
<organism evidence="2 3">
    <name type="scientific">Fragilariopsis cylindrus CCMP1102</name>
    <dbReference type="NCBI Taxonomy" id="635003"/>
    <lineage>
        <taxon>Eukaryota</taxon>
        <taxon>Sar</taxon>
        <taxon>Stramenopiles</taxon>
        <taxon>Ochrophyta</taxon>
        <taxon>Bacillariophyta</taxon>
        <taxon>Bacillariophyceae</taxon>
        <taxon>Bacillariophycidae</taxon>
        <taxon>Bacillariales</taxon>
        <taxon>Bacillariaceae</taxon>
        <taxon>Fragilariopsis</taxon>
    </lineage>
</organism>
<feature type="compositionally biased region" description="Basic and acidic residues" evidence="1">
    <location>
        <begin position="471"/>
        <end position="489"/>
    </location>
</feature>
<evidence type="ECO:0000313" key="2">
    <source>
        <dbReference type="EMBL" id="OEU16539.1"/>
    </source>
</evidence>
<dbReference type="OrthoDB" id="49684at2759"/>
<dbReference type="AlphaFoldDB" id="A0A1E7FEE4"/>
<feature type="region of interest" description="Disordered" evidence="1">
    <location>
        <begin position="471"/>
        <end position="533"/>
    </location>
</feature>
<name>A0A1E7FEE4_9STRA</name>
<dbReference type="EMBL" id="KV784358">
    <property type="protein sequence ID" value="OEU16539.1"/>
    <property type="molecule type" value="Genomic_DNA"/>
</dbReference>
<dbReference type="KEGG" id="fcy:FRACYDRAFT_261288"/>
<dbReference type="Proteomes" id="UP000095751">
    <property type="component" value="Unassembled WGS sequence"/>
</dbReference>
<feature type="compositionally biased region" description="Basic and acidic residues" evidence="1">
    <location>
        <begin position="498"/>
        <end position="514"/>
    </location>
</feature>
<keyword evidence="3" id="KW-1185">Reference proteome</keyword>
<feature type="compositionally biased region" description="Low complexity" evidence="1">
    <location>
        <begin position="515"/>
        <end position="524"/>
    </location>
</feature>
<dbReference type="InParanoid" id="A0A1E7FEE4"/>
<proteinExistence type="predicted"/>
<feature type="compositionally biased region" description="Basic residues" evidence="1">
    <location>
        <begin position="387"/>
        <end position="399"/>
    </location>
</feature>
<feature type="region of interest" description="Disordered" evidence="1">
    <location>
        <begin position="548"/>
        <end position="576"/>
    </location>
</feature>
<feature type="region of interest" description="Disordered" evidence="1">
    <location>
        <begin position="343"/>
        <end position="433"/>
    </location>
</feature>
<gene>
    <name evidence="2" type="ORF">FRACYDRAFT_261288</name>
</gene>
<evidence type="ECO:0000313" key="3">
    <source>
        <dbReference type="Proteomes" id="UP000095751"/>
    </source>
</evidence>
<reference evidence="2 3" key="1">
    <citation type="submission" date="2016-09" db="EMBL/GenBank/DDBJ databases">
        <title>Extensive genetic diversity and differential bi-allelic expression allows diatom success in the polar Southern Ocean.</title>
        <authorList>
            <consortium name="DOE Joint Genome Institute"/>
            <person name="Mock T."/>
            <person name="Otillar R.P."/>
            <person name="Strauss J."/>
            <person name="Dupont C."/>
            <person name="Frickenhaus S."/>
            <person name="Maumus F."/>
            <person name="Mcmullan M."/>
            <person name="Sanges R."/>
            <person name="Schmutz J."/>
            <person name="Toseland A."/>
            <person name="Valas R."/>
            <person name="Veluchamy A."/>
            <person name="Ward B.J."/>
            <person name="Allen A."/>
            <person name="Barry K."/>
            <person name="Falciatore A."/>
            <person name="Ferrante M."/>
            <person name="Fortunato A.E."/>
            <person name="Gloeckner G."/>
            <person name="Gruber A."/>
            <person name="Hipkin R."/>
            <person name="Janech M."/>
            <person name="Kroth P."/>
            <person name="Leese F."/>
            <person name="Lindquist E."/>
            <person name="Lyon B.R."/>
            <person name="Martin J."/>
            <person name="Mayer C."/>
            <person name="Parker M."/>
            <person name="Quesneville H."/>
            <person name="Raymond J."/>
            <person name="Uhlig C."/>
            <person name="Valentin K.U."/>
            <person name="Worden A.Z."/>
            <person name="Armbrust E.V."/>
            <person name="Bowler C."/>
            <person name="Green B."/>
            <person name="Moulton V."/>
            <person name="Van Oosterhout C."/>
            <person name="Grigoriev I."/>
        </authorList>
    </citation>
    <scope>NUCLEOTIDE SEQUENCE [LARGE SCALE GENOMIC DNA]</scope>
    <source>
        <strain evidence="2 3">CCMP1102</strain>
    </source>
</reference>
<sequence>MNNAKQLVGVTIGILLTASVVVAFFQHGPTTLNRRVHYLSSSSSQIASSNNDDLASLLGTTKYELETGMKLGSAATKTATAVSSKIADTAATTTSTPAYDLGEASKAVAKPLFSLDVTPPVDGKALSLGDFIKATLSGDSHGPGTPSSATWDTAVAKAGLLGDNFLKLIGKEPSELNSGISPTTIGQYIKNVPEEAKPWLAVAAGATLVILSNSNKKTTSKETDVEKEVSVEIPESIQVTSDALGSLTDELGNLQSRMKSLEANGLDLDSKLKKASSKLAEKELAISKERLKAADLSLNLGREIDRLKQNLSTNNRKVGTLDVELIKARVECDLLLMELEKAKAKDEKKPKSKPKKKEEELPVASIDEAKPSKKKNVPKGENLVKSAAKKKTSPKRKATKVQTEELPTAEVPVEERTAKKIASPKQKVKATKVQTEELPVAEAPVKESAPKKKTAAKKVVTKVETIATKVSVEKDAKSEEIKAESDSSKVEPIATKASVEKDAKPEESKAESDSSKVVSPVQSPKVDDFTKLSKSALSRKTVKDLTKFLESKGLPTTGDDGKPLKKNGLLEKVHSI</sequence>